<evidence type="ECO:0000313" key="9">
    <source>
        <dbReference type="EMBL" id="PSR33541.1"/>
    </source>
</evidence>
<dbReference type="SUPFAM" id="SSF48264">
    <property type="entry name" value="Cytochrome P450"/>
    <property type="match status" value="1"/>
</dbReference>
<dbReference type="EMBL" id="PXYW01000019">
    <property type="protein sequence ID" value="PSR33541.1"/>
    <property type="molecule type" value="Genomic_DNA"/>
</dbReference>
<comment type="cofactor">
    <cofactor evidence="7">
        <name>heme</name>
        <dbReference type="ChEBI" id="CHEBI:30413"/>
    </cofactor>
</comment>
<dbReference type="PANTHER" id="PTHR24291">
    <property type="entry name" value="CYTOCHROME P450 FAMILY 4"/>
    <property type="match status" value="1"/>
</dbReference>
<proteinExistence type="inferred from homology"/>
<evidence type="ECO:0000256" key="4">
    <source>
        <dbReference type="ARBA" id="ARBA00023002"/>
    </source>
</evidence>
<reference evidence="9 10" key="1">
    <citation type="journal article" date="2014" name="BMC Genomics">
        <title>Comparison of environmental and isolate Sulfobacillus genomes reveals diverse carbon, sulfur, nitrogen, and hydrogen metabolisms.</title>
        <authorList>
            <person name="Justice N.B."/>
            <person name="Norman A."/>
            <person name="Brown C.T."/>
            <person name="Singh A."/>
            <person name="Thomas B.C."/>
            <person name="Banfield J.F."/>
        </authorList>
    </citation>
    <scope>NUCLEOTIDE SEQUENCE [LARGE SCALE GENOMIC DNA]</scope>
    <source>
        <strain evidence="9">AMDSBA4</strain>
    </source>
</reference>
<dbReference type="InterPro" id="IPR002401">
    <property type="entry name" value="Cyt_P450_E_grp-I"/>
</dbReference>
<gene>
    <name evidence="9" type="ORF">C7B46_09695</name>
</gene>
<dbReference type="InterPro" id="IPR036396">
    <property type="entry name" value="Cyt_P450_sf"/>
</dbReference>
<sequence length="413" mass="47246">MSTSALLAPWHTLLKFHHDPLGMLLRYGQSPEPVVPIRLGRWTLNLVTGPAEVGQVLSRHVQYYHKGPGMDRENPLIGRGLLLSETPRWETSRRILKEEFLPTAVQAQRVPMRRIIENQLDQWHDGTVNVAEQLILLTAQVAIQTLFDFPTENAAMTSVIDASQDLMMFFYRRSRSFFRPQYGMPWPMNRKYWSAAKPLTGFAERIYARRAETSAKLPALLEQLPSDERLAQIVTLLIAGHETTANALSWTLYLLARHQEAQNLARTDPEWLEAVIKESLRLYPPVWLLSRVSLEPVTLGSYPLPKDAPILVSPWVNHRLERYWERPEAFLPQRWIGRPPLPPFLYFPFGGGQRSCIGETFAHQEMVITLSLILARWTLEFASRDDVLPLPLLSLKPKNGVWIRLASRSGALG</sequence>
<accession>A0A2T2XGA5</accession>
<dbReference type="PROSITE" id="PS00086">
    <property type="entry name" value="CYTOCHROME_P450"/>
    <property type="match status" value="1"/>
</dbReference>
<dbReference type="InterPro" id="IPR001128">
    <property type="entry name" value="Cyt_P450"/>
</dbReference>
<keyword evidence="5 7" id="KW-0408">Iron</keyword>
<dbReference type="GO" id="GO:0016705">
    <property type="term" value="F:oxidoreductase activity, acting on paired donors, with incorporation or reduction of molecular oxygen"/>
    <property type="evidence" value="ECO:0007669"/>
    <property type="project" value="InterPro"/>
</dbReference>
<evidence type="ECO:0000313" key="10">
    <source>
        <dbReference type="Proteomes" id="UP000242972"/>
    </source>
</evidence>
<dbReference type="GO" id="GO:0020037">
    <property type="term" value="F:heme binding"/>
    <property type="evidence" value="ECO:0007669"/>
    <property type="project" value="InterPro"/>
</dbReference>
<dbReference type="GO" id="GO:0004497">
    <property type="term" value="F:monooxygenase activity"/>
    <property type="evidence" value="ECO:0007669"/>
    <property type="project" value="UniProtKB-KW"/>
</dbReference>
<dbReference type="InterPro" id="IPR017972">
    <property type="entry name" value="Cyt_P450_CS"/>
</dbReference>
<dbReference type="PRINTS" id="PR00463">
    <property type="entry name" value="EP450I"/>
</dbReference>
<keyword evidence="6 8" id="KW-0503">Monooxygenase</keyword>
<evidence type="ECO:0000256" key="6">
    <source>
        <dbReference type="ARBA" id="ARBA00023033"/>
    </source>
</evidence>
<dbReference type="InterPro" id="IPR050196">
    <property type="entry name" value="Cytochrome_P450_Monoox"/>
</dbReference>
<dbReference type="GO" id="GO:0005506">
    <property type="term" value="F:iron ion binding"/>
    <property type="evidence" value="ECO:0007669"/>
    <property type="project" value="InterPro"/>
</dbReference>
<evidence type="ECO:0000256" key="2">
    <source>
        <dbReference type="ARBA" id="ARBA00022617"/>
    </source>
</evidence>
<evidence type="ECO:0000256" key="8">
    <source>
        <dbReference type="RuleBase" id="RU000461"/>
    </source>
</evidence>
<organism evidence="9 10">
    <name type="scientific">Sulfobacillus benefaciens</name>
    <dbReference type="NCBI Taxonomy" id="453960"/>
    <lineage>
        <taxon>Bacteria</taxon>
        <taxon>Bacillati</taxon>
        <taxon>Bacillota</taxon>
        <taxon>Clostridia</taxon>
        <taxon>Eubacteriales</taxon>
        <taxon>Clostridiales Family XVII. Incertae Sedis</taxon>
        <taxon>Sulfobacillus</taxon>
    </lineage>
</organism>
<evidence type="ECO:0008006" key="11">
    <source>
        <dbReference type="Google" id="ProtNLM"/>
    </source>
</evidence>
<evidence type="ECO:0000256" key="1">
    <source>
        <dbReference type="ARBA" id="ARBA00010617"/>
    </source>
</evidence>
<name>A0A2T2XGA5_9FIRM</name>
<dbReference type="AlphaFoldDB" id="A0A2T2XGA5"/>
<dbReference type="PRINTS" id="PR00385">
    <property type="entry name" value="P450"/>
</dbReference>
<dbReference type="Gene3D" id="1.10.630.10">
    <property type="entry name" value="Cytochrome P450"/>
    <property type="match status" value="1"/>
</dbReference>
<keyword evidence="3 7" id="KW-0479">Metal-binding</keyword>
<protein>
    <recommendedName>
        <fullName evidence="11">Cytochrome P450</fullName>
    </recommendedName>
</protein>
<dbReference type="Proteomes" id="UP000242972">
    <property type="component" value="Unassembled WGS sequence"/>
</dbReference>
<evidence type="ECO:0000256" key="3">
    <source>
        <dbReference type="ARBA" id="ARBA00022723"/>
    </source>
</evidence>
<dbReference type="Pfam" id="PF00067">
    <property type="entry name" value="p450"/>
    <property type="match status" value="1"/>
</dbReference>
<comment type="similarity">
    <text evidence="1 8">Belongs to the cytochrome P450 family.</text>
</comment>
<comment type="caution">
    <text evidence="9">The sequence shown here is derived from an EMBL/GenBank/DDBJ whole genome shotgun (WGS) entry which is preliminary data.</text>
</comment>
<keyword evidence="2 7" id="KW-0349">Heme</keyword>
<feature type="binding site" description="axial binding residue" evidence="7">
    <location>
        <position position="356"/>
    </location>
    <ligand>
        <name>heme</name>
        <dbReference type="ChEBI" id="CHEBI:30413"/>
    </ligand>
    <ligandPart>
        <name>Fe</name>
        <dbReference type="ChEBI" id="CHEBI:18248"/>
    </ligandPart>
</feature>
<evidence type="ECO:0000256" key="5">
    <source>
        <dbReference type="ARBA" id="ARBA00023004"/>
    </source>
</evidence>
<dbReference type="PANTHER" id="PTHR24291:SF50">
    <property type="entry name" value="BIFUNCTIONAL ALBAFLAVENONE MONOOXYGENASE_TERPENE SYNTHASE"/>
    <property type="match status" value="1"/>
</dbReference>
<evidence type="ECO:0000256" key="7">
    <source>
        <dbReference type="PIRSR" id="PIRSR602401-1"/>
    </source>
</evidence>
<keyword evidence="4 8" id="KW-0560">Oxidoreductase</keyword>